<feature type="region of interest" description="Disordered" evidence="1">
    <location>
        <begin position="55"/>
        <end position="170"/>
    </location>
</feature>
<evidence type="ECO:0000313" key="2">
    <source>
        <dbReference type="EMBL" id="CAB0031273.1"/>
    </source>
</evidence>
<evidence type="ECO:0000256" key="1">
    <source>
        <dbReference type="SAM" id="MobiDB-lite"/>
    </source>
</evidence>
<gene>
    <name evidence="2" type="ORF">TBRA_LOCUS3251</name>
</gene>
<dbReference type="Proteomes" id="UP000479190">
    <property type="component" value="Unassembled WGS sequence"/>
</dbReference>
<dbReference type="AlphaFoldDB" id="A0A6H5I0U7"/>
<feature type="region of interest" description="Disordered" evidence="1">
    <location>
        <begin position="199"/>
        <end position="243"/>
    </location>
</feature>
<proteinExistence type="predicted"/>
<feature type="compositionally biased region" description="Basic residues" evidence="1">
    <location>
        <begin position="144"/>
        <end position="155"/>
    </location>
</feature>
<keyword evidence="3" id="KW-1185">Reference proteome</keyword>
<dbReference type="EMBL" id="CADCXV010000638">
    <property type="protein sequence ID" value="CAB0031273.1"/>
    <property type="molecule type" value="Genomic_DNA"/>
</dbReference>
<organism evidence="2 3">
    <name type="scientific">Trichogramma brassicae</name>
    <dbReference type="NCBI Taxonomy" id="86971"/>
    <lineage>
        <taxon>Eukaryota</taxon>
        <taxon>Metazoa</taxon>
        <taxon>Ecdysozoa</taxon>
        <taxon>Arthropoda</taxon>
        <taxon>Hexapoda</taxon>
        <taxon>Insecta</taxon>
        <taxon>Pterygota</taxon>
        <taxon>Neoptera</taxon>
        <taxon>Endopterygota</taxon>
        <taxon>Hymenoptera</taxon>
        <taxon>Apocrita</taxon>
        <taxon>Proctotrupomorpha</taxon>
        <taxon>Chalcidoidea</taxon>
        <taxon>Trichogrammatidae</taxon>
        <taxon>Trichogramma</taxon>
    </lineage>
</organism>
<evidence type="ECO:0000313" key="3">
    <source>
        <dbReference type="Proteomes" id="UP000479190"/>
    </source>
</evidence>
<accession>A0A6H5I0U7</accession>
<feature type="compositionally biased region" description="Polar residues" evidence="1">
    <location>
        <begin position="123"/>
        <end position="133"/>
    </location>
</feature>
<feature type="compositionally biased region" description="Low complexity" evidence="1">
    <location>
        <begin position="229"/>
        <end position="240"/>
    </location>
</feature>
<name>A0A6H5I0U7_9HYME</name>
<protein>
    <submittedName>
        <fullName evidence="2">Uncharacterized protein</fullName>
    </submittedName>
</protein>
<feature type="compositionally biased region" description="Low complexity" evidence="1">
    <location>
        <begin position="156"/>
        <end position="170"/>
    </location>
</feature>
<feature type="compositionally biased region" description="Low complexity" evidence="1">
    <location>
        <begin position="199"/>
        <end position="218"/>
    </location>
</feature>
<feature type="compositionally biased region" description="Basic residues" evidence="1">
    <location>
        <begin position="73"/>
        <end position="93"/>
    </location>
</feature>
<sequence length="313" mass="34268">MNILEGARQPRIQIHRTKRRVGRSATTPRSYYSFVYVYYAKCRIRRRADVFLHPTTTGRSVRRRQKGGEKAVRSRARKKKTNVANQKSRKKIHAAANRSPPASPSPRRRANVRSLPNLHPAASLSSSSRTNAVRPSPRVIIAANRRRAVNPRKTKAAALPSPARSIRSSSSSWSCTKSRAAISAWPTWPRKPASCGARCPAARRSPSAPSRSAISVSSIDTRAKRSHTAGRATVGAAARGPRNAADSEREKIFCKTFSLPRAGFRGNARACLSVCVCADVPINDVCVCVCTCACERSFDDVSPRVFVCLFTSA</sequence>
<reference evidence="2 3" key="1">
    <citation type="submission" date="2020-02" db="EMBL/GenBank/DDBJ databases">
        <authorList>
            <person name="Ferguson B K."/>
        </authorList>
    </citation>
    <scope>NUCLEOTIDE SEQUENCE [LARGE SCALE GENOMIC DNA]</scope>
</reference>